<reference evidence="9" key="2">
    <citation type="journal article" date="2007" name="Science">
        <title>Genome sequence of Aedes aegypti, a major arbovirus vector.</title>
        <authorList>
            <person name="Nene V."/>
            <person name="Wortman J.R."/>
            <person name="Lawson D."/>
            <person name="Haas B."/>
            <person name="Kodira C."/>
            <person name="Tu Z.J."/>
            <person name="Loftus B."/>
            <person name="Xi Z."/>
            <person name="Megy K."/>
            <person name="Grabherr M."/>
            <person name="Ren Q."/>
            <person name="Zdobnov E.M."/>
            <person name="Lobo N.F."/>
            <person name="Campbell K.S."/>
            <person name="Brown S.E."/>
            <person name="Bonaldo M.F."/>
            <person name="Zhu J."/>
            <person name="Sinkins S.P."/>
            <person name="Hogenkamp D.G."/>
            <person name="Amedeo P."/>
            <person name="Arensburger P."/>
            <person name="Atkinson P.W."/>
            <person name="Bidwell S."/>
            <person name="Biedler J."/>
            <person name="Birney E."/>
            <person name="Bruggner R.V."/>
            <person name="Costas J."/>
            <person name="Coy M.R."/>
            <person name="Crabtree J."/>
            <person name="Crawford M."/>
            <person name="Debruyn B."/>
            <person name="Decaprio D."/>
            <person name="Eiglmeier K."/>
            <person name="Eisenstadt E."/>
            <person name="El-Dorry H."/>
            <person name="Gelbart W.M."/>
            <person name="Gomes S.L."/>
            <person name="Hammond M."/>
            <person name="Hannick L.I."/>
            <person name="Hogan J.R."/>
            <person name="Holmes M.H."/>
            <person name="Jaffe D."/>
            <person name="Johnston J.S."/>
            <person name="Kennedy R.C."/>
            <person name="Koo H."/>
            <person name="Kravitz S."/>
            <person name="Kriventseva E.V."/>
            <person name="Kulp D."/>
            <person name="Labutti K."/>
            <person name="Lee E."/>
            <person name="Li S."/>
            <person name="Lovin D.D."/>
            <person name="Mao C."/>
            <person name="Mauceli E."/>
            <person name="Menck C.F."/>
            <person name="Miller J.R."/>
            <person name="Montgomery P."/>
            <person name="Mori A."/>
            <person name="Nascimento A.L."/>
            <person name="Naveira H.F."/>
            <person name="Nusbaum C."/>
            <person name="O'leary S."/>
            <person name="Orvis J."/>
            <person name="Pertea M."/>
            <person name="Quesneville H."/>
            <person name="Reidenbach K.R."/>
            <person name="Rogers Y.H."/>
            <person name="Roth C.W."/>
            <person name="Schneider J.R."/>
            <person name="Schatz M."/>
            <person name="Shumway M."/>
            <person name="Stanke M."/>
            <person name="Stinson E.O."/>
            <person name="Tubio J.M."/>
            <person name="Vanzee J.P."/>
            <person name="Verjovski-Almeida S."/>
            <person name="Werner D."/>
            <person name="White O."/>
            <person name="Wyder S."/>
            <person name="Zeng Q."/>
            <person name="Zhao Q."/>
            <person name="Zhao Y."/>
            <person name="Hill C.A."/>
            <person name="Raikhel A.S."/>
            <person name="Soares M.B."/>
            <person name="Knudson D.L."/>
            <person name="Lee N.H."/>
            <person name="Galagan J."/>
            <person name="Salzberg S.L."/>
            <person name="Paulsen I.T."/>
            <person name="Dimopoulos G."/>
            <person name="Collins F.H."/>
            <person name="Birren B."/>
            <person name="Fraser-Liggett C.M."/>
            <person name="Severson D.W."/>
        </authorList>
    </citation>
    <scope>NUCLEOTIDE SEQUENCE [LARGE SCALE GENOMIC DNA]</scope>
    <source>
        <strain evidence="9">Liverpool</strain>
    </source>
</reference>
<dbReference type="Proteomes" id="UP000682892">
    <property type="component" value="Chromosome 3"/>
</dbReference>
<comment type="subcellular location">
    <subcellularLocation>
        <location evidence="1">Endoplasmic reticulum membrane</location>
        <topology evidence="1">Multi-pass membrane protein</topology>
    </subcellularLocation>
</comment>
<dbReference type="OrthoDB" id="78344at2759"/>
<dbReference type="GO" id="GO:0005460">
    <property type="term" value="F:UDP-glucose transmembrane transporter activity"/>
    <property type="evidence" value="ECO:0007669"/>
    <property type="project" value="TreeGrafter"/>
</dbReference>
<organism evidence="9 10">
    <name type="scientific">Aedes aegypti</name>
    <name type="common">Yellowfever mosquito</name>
    <name type="synonym">Culex aegypti</name>
    <dbReference type="NCBI Taxonomy" id="7159"/>
    <lineage>
        <taxon>Eukaryota</taxon>
        <taxon>Metazoa</taxon>
        <taxon>Ecdysozoa</taxon>
        <taxon>Arthropoda</taxon>
        <taxon>Hexapoda</taxon>
        <taxon>Insecta</taxon>
        <taxon>Pterygota</taxon>
        <taxon>Neoptera</taxon>
        <taxon>Endopterygota</taxon>
        <taxon>Diptera</taxon>
        <taxon>Nematocera</taxon>
        <taxon>Culicoidea</taxon>
        <taxon>Culicidae</taxon>
        <taxon>Culicinae</taxon>
        <taxon>Aedini</taxon>
        <taxon>Aedes</taxon>
        <taxon>Stegomyia</taxon>
    </lineage>
</organism>
<dbReference type="Pfam" id="PF08449">
    <property type="entry name" value="UAA"/>
    <property type="match status" value="1"/>
</dbReference>
<dbReference type="OMA" id="CGAIGQV"/>
<protein>
    <submittedName>
        <fullName evidence="9">AAEL008656-PA</fullName>
    </submittedName>
</protein>
<name>A0A1S4FKD4_AEDAE</name>
<evidence type="ECO:0000256" key="5">
    <source>
        <dbReference type="ARBA" id="ARBA00022824"/>
    </source>
</evidence>
<dbReference type="HOGENOM" id="CLU_036019_1_0_1"/>
<dbReference type="CTD" id="42510"/>
<feature type="transmembrane region" description="Helical" evidence="8">
    <location>
        <begin position="82"/>
        <end position="101"/>
    </location>
</feature>
<dbReference type="InterPro" id="IPR037185">
    <property type="entry name" value="EmrE-like"/>
</dbReference>
<dbReference type="GO" id="GO:0000139">
    <property type="term" value="C:Golgi membrane"/>
    <property type="evidence" value="ECO:0007669"/>
    <property type="project" value="TreeGrafter"/>
</dbReference>
<dbReference type="InterPro" id="IPR013657">
    <property type="entry name" value="SCL35B1-4/HUT1"/>
</dbReference>
<reference evidence="9" key="3">
    <citation type="submission" date="2012-09" db="EMBL/GenBank/DDBJ databases">
        <authorList>
            <consortium name="VectorBase"/>
        </authorList>
    </citation>
    <scope>NUCLEOTIDE SEQUENCE</scope>
    <source>
        <strain evidence="9">Liverpool</strain>
    </source>
</reference>
<evidence type="ECO:0000256" key="2">
    <source>
        <dbReference type="ARBA" id="ARBA00010694"/>
    </source>
</evidence>
<dbReference type="AlphaFoldDB" id="A0A1S4FKD4"/>
<dbReference type="GO" id="GO:0005789">
    <property type="term" value="C:endoplasmic reticulum membrane"/>
    <property type="evidence" value="ECO:0007669"/>
    <property type="project" value="UniProtKB-SubCell"/>
</dbReference>
<evidence type="ECO:0000256" key="8">
    <source>
        <dbReference type="SAM" id="Phobius"/>
    </source>
</evidence>
<accession>A0A1S4FKD4</accession>
<feature type="transmembrane region" description="Helical" evidence="8">
    <location>
        <begin position="47"/>
        <end position="70"/>
    </location>
</feature>
<keyword evidence="5" id="KW-0256">Endoplasmic reticulum</keyword>
<evidence type="ECO:0000256" key="3">
    <source>
        <dbReference type="ARBA" id="ARBA00022448"/>
    </source>
</evidence>
<evidence type="ECO:0000256" key="4">
    <source>
        <dbReference type="ARBA" id="ARBA00022692"/>
    </source>
</evidence>
<sequence>MSDKKKVIIAAVGIFVCYFYFGIIQEKITRGRYGDELQEDGTRGERFTFMLALVGVQCICNWVFAKAILMVKPQSQDTTPKVYYASSALTYLLAMISSNMALRWVAYPMQVVAKSAKPIPVMLLGVMFGRKSYTAQKYMFVLLIVVGVVLFMLKEGKTSTSPLEKEGLGQLLLIMSLIMDGLTGAVQERMRQHSSPSAQHMMMAMNGWSTLFLIPALFLTGEAMEFIAFATKYPQMLGHLATLALAGALGQLFIFMMVSSFGALACSVVTTTRKFFTVLCSVLLFGNNLSSRQWMGTVLVFTGLFADMFYGKKGAANGKSPPKPKSEINGLLK</sequence>
<keyword evidence="3" id="KW-0813">Transport</keyword>
<dbReference type="EMBL" id="CH477524">
    <property type="protein sequence ID" value="EAT39553.1"/>
    <property type="molecule type" value="Genomic_DNA"/>
</dbReference>
<feature type="transmembrane region" description="Helical" evidence="8">
    <location>
        <begin position="138"/>
        <end position="156"/>
    </location>
</feature>
<reference evidence="9" key="1">
    <citation type="submission" date="2005-10" db="EMBL/GenBank/DDBJ databases">
        <authorList>
            <person name="Loftus B.J."/>
            <person name="Nene V.M."/>
            <person name="Hannick L.I."/>
            <person name="Bidwell S."/>
            <person name="Haas B."/>
            <person name="Amedeo P."/>
            <person name="Orvis J."/>
            <person name="Wortman J.R."/>
            <person name="White O.R."/>
            <person name="Salzberg S."/>
            <person name="Shumway M."/>
            <person name="Koo H."/>
            <person name="Zhao Y."/>
            <person name="Holmes M."/>
            <person name="Miller J."/>
            <person name="Schatz M."/>
            <person name="Pop M."/>
            <person name="Pai G."/>
            <person name="Utterback T."/>
            <person name="Rogers Y.-H."/>
            <person name="Kravitz S."/>
            <person name="Fraser C.M."/>
        </authorList>
    </citation>
    <scope>NUCLEOTIDE SEQUENCE</scope>
    <source>
        <strain evidence="9">Liverpool</strain>
    </source>
</reference>
<dbReference type="PANTHER" id="PTHR10778:SF10">
    <property type="entry name" value="SOLUTE CARRIER FAMILY 35 MEMBER B1"/>
    <property type="match status" value="1"/>
</dbReference>
<feature type="transmembrane region" description="Helical" evidence="8">
    <location>
        <begin position="207"/>
        <end position="230"/>
    </location>
</feature>
<proteinExistence type="inferred from homology"/>
<keyword evidence="4 8" id="KW-0812">Transmembrane</keyword>
<evidence type="ECO:0000256" key="1">
    <source>
        <dbReference type="ARBA" id="ARBA00004477"/>
    </source>
</evidence>
<keyword evidence="6 8" id="KW-1133">Transmembrane helix</keyword>
<evidence type="ECO:0000313" key="9">
    <source>
        <dbReference type="EMBL" id="EAT39553.1"/>
    </source>
</evidence>
<keyword evidence="7 8" id="KW-0472">Membrane</keyword>
<comment type="similarity">
    <text evidence="2">Belongs to the nucleotide-sugar transporter family. SLC35B subfamily.</text>
</comment>
<dbReference type="PANTHER" id="PTHR10778">
    <property type="entry name" value="SOLUTE CARRIER FAMILY 35 MEMBER B"/>
    <property type="match status" value="1"/>
</dbReference>
<feature type="transmembrane region" description="Helical" evidence="8">
    <location>
        <begin position="236"/>
        <end position="256"/>
    </location>
</feature>
<gene>
    <name evidence="9" type="ORF">AaeL_AAEL008656</name>
</gene>
<evidence type="ECO:0000313" key="10">
    <source>
        <dbReference type="Proteomes" id="UP000682892"/>
    </source>
</evidence>
<feature type="transmembrane region" description="Helical" evidence="8">
    <location>
        <begin position="7"/>
        <end position="24"/>
    </location>
</feature>
<dbReference type="KEGG" id="aag:5570877"/>
<dbReference type="SUPFAM" id="SSF103481">
    <property type="entry name" value="Multidrug resistance efflux transporter EmrE"/>
    <property type="match status" value="2"/>
</dbReference>
<evidence type="ECO:0000256" key="7">
    <source>
        <dbReference type="ARBA" id="ARBA00023136"/>
    </source>
</evidence>
<dbReference type="GO" id="GO:0005459">
    <property type="term" value="F:UDP-galactose transmembrane transporter activity"/>
    <property type="evidence" value="ECO:0007669"/>
    <property type="project" value="TreeGrafter"/>
</dbReference>
<evidence type="ECO:0000256" key="6">
    <source>
        <dbReference type="ARBA" id="ARBA00022989"/>
    </source>
</evidence>